<comment type="caution">
    <text evidence="2">The sequence shown here is derived from an EMBL/GenBank/DDBJ whole genome shotgun (WGS) entry which is preliminary data.</text>
</comment>
<protein>
    <submittedName>
        <fullName evidence="2">Uncharacterized protein</fullName>
    </submittedName>
</protein>
<reference evidence="2 3" key="1">
    <citation type="journal article" date="2020" name="ISME J.">
        <title>Uncovering the hidden diversity of litter-decomposition mechanisms in mushroom-forming fungi.</title>
        <authorList>
            <person name="Floudas D."/>
            <person name="Bentzer J."/>
            <person name="Ahren D."/>
            <person name="Johansson T."/>
            <person name="Persson P."/>
            <person name="Tunlid A."/>
        </authorList>
    </citation>
    <scope>NUCLEOTIDE SEQUENCE [LARGE SCALE GENOMIC DNA]</scope>
    <source>
        <strain evidence="2 3">CBS 175.51</strain>
    </source>
</reference>
<gene>
    <name evidence="2" type="ORF">D9611_012152</name>
</gene>
<keyword evidence="3" id="KW-1185">Reference proteome</keyword>
<sequence>MTFEAPMSSQRDVDEDRQQYSFRQYGIVVYLTIWAWRALNPQLFFASILMWLTRWLGWFSEHPITPGLRRSLAPPPPSSPFSTSTPATPSYSHSSATTFPSTPTTPQPTPIMPAAYIAPPTSPLKSPTSYTFTSLVSRSQTVADLRPFNAEAPTVPSTLFLGLYRDEGDQYLAASQSPSDCIDDRAMTDPDLAHHLHETALARASSILSTLRASPHALDGLRKLVFRDPHYSDKSSSIAAEAVTSEIFSRLHYHQVESAGGIQDIVLEDVDFGELDTYYPQTALPLGLLIKGNSSLTSLRLSSCTIPWQLLSNLPSLMDLSLTSVSVLEGTYTPDASLPRAPFKTPLRRLAFQNSTDLIRKLVFGPQEGHCIAWRECVELEVDLGSEASRALSWVIVHECAARVERLGVRWEGNSDDEGSYSSGSDDEDTFTLSNLHLPMLHTLTSTDMYDLASLTPLSCTAALLSSLIPSPSVLNPSSPAPNLTTLRLNLAGLPLSHPEAHSSPAGWLIQNVLYRALNNIDARLAALVPFHHRLGDVRLWCGWEAGVDLERSMAAHTMLLANHADSVKVMREIDARGASVYERVFFDPDSRARIGALERGDHCAALQGLEWANLVRSVRMWAELERGERDDMQGAMEEMGRVFAGVYLSRVGRSVRVRMGDVEDLRDD</sequence>
<dbReference type="EMBL" id="JAACJK010000061">
    <property type="protein sequence ID" value="KAF5335458.1"/>
    <property type="molecule type" value="Genomic_DNA"/>
</dbReference>
<evidence type="ECO:0000256" key="1">
    <source>
        <dbReference type="SAM" id="MobiDB-lite"/>
    </source>
</evidence>
<proteinExistence type="predicted"/>
<feature type="compositionally biased region" description="Low complexity" evidence="1">
    <location>
        <begin position="80"/>
        <end position="102"/>
    </location>
</feature>
<organism evidence="2 3">
    <name type="scientific">Ephemerocybe angulata</name>
    <dbReference type="NCBI Taxonomy" id="980116"/>
    <lineage>
        <taxon>Eukaryota</taxon>
        <taxon>Fungi</taxon>
        <taxon>Dikarya</taxon>
        <taxon>Basidiomycota</taxon>
        <taxon>Agaricomycotina</taxon>
        <taxon>Agaricomycetes</taxon>
        <taxon>Agaricomycetidae</taxon>
        <taxon>Agaricales</taxon>
        <taxon>Agaricineae</taxon>
        <taxon>Psathyrellaceae</taxon>
        <taxon>Ephemerocybe</taxon>
    </lineage>
</organism>
<dbReference type="OrthoDB" id="10308616at2759"/>
<evidence type="ECO:0000313" key="3">
    <source>
        <dbReference type="Proteomes" id="UP000541558"/>
    </source>
</evidence>
<dbReference type="AlphaFoldDB" id="A0A8H5FGD2"/>
<dbReference type="Proteomes" id="UP000541558">
    <property type="component" value="Unassembled WGS sequence"/>
</dbReference>
<accession>A0A8H5FGD2</accession>
<feature type="region of interest" description="Disordered" evidence="1">
    <location>
        <begin position="70"/>
        <end position="113"/>
    </location>
</feature>
<evidence type="ECO:0000313" key="2">
    <source>
        <dbReference type="EMBL" id="KAF5335458.1"/>
    </source>
</evidence>
<name>A0A8H5FGD2_9AGAR</name>